<dbReference type="EMBL" id="JAWDGP010000129">
    <property type="protein sequence ID" value="KAK3803433.1"/>
    <property type="molecule type" value="Genomic_DNA"/>
</dbReference>
<proteinExistence type="predicted"/>
<dbReference type="Proteomes" id="UP001283361">
    <property type="component" value="Unassembled WGS sequence"/>
</dbReference>
<evidence type="ECO:0000256" key="1">
    <source>
        <dbReference type="SAM" id="MobiDB-lite"/>
    </source>
</evidence>
<protein>
    <submittedName>
        <fullName evidence="2">Uncharacterized protein</fullName>
    </submittedName>
</protein>
<comment type="caution">
    <text evidence="2">The sequence shown here is derived from an EMBL/GenBank/DDBJ whole genome shotgun (WGS) entry which is preliminary data.</text>
</comment>
<accession>A0AAE1BC57</accession>
<name>A0AAE1BC57_9GAST</name>
<sequence>MRGRHRQGMEVSAKTYRSASTGHSGFPHISFTGHQLPETSIPCDPPACPGGTSQLTASGDQTSLGQRDSSVGRVLERITPSERPNQRSQYAQIRSHRAFSQATVQLSETTAYEIPLF</sequence>
<organism evidence="2 3">
    <name type="scientific">Elysia crispata</name>
    <name type="common">lettuce slug</name>
    <dbReference type="NCBI Taxonomy" id="231223"/>
    <lineage>
        <taxon>Eukaryota</taxon>
        <taxon>Metazoa</taxon>
        <taxon>Spiralia</taxon>
        <taxon>Lophotrochozoa</taxon>
        <taxon>Mollusca</taxon>
        <taxon>Gastropoda</taxon>
        <taxon>Heterobranchia</taxon>
        <taxon>Euthyneura</taxon>
        <taxon>Panpulmonata</taxon>
        <taxon>Sacoglossa</taxon>
        <taxon>Placobranchoidea</taxon>
        <taxon>Plakobranchidae</taxon>
        <taxon>Elysia</taxon>
    </lineage>
</organism>
<dbReference type="AlphaFoldDB" id="A0AAE1BC57"/>
<evidence type="ECO:0000313" key="3">
    <source>
        <dbReference type="Proteomes" id="UP001283361"/>
    </source>
</evidence>
<feature type="region of interest" description="Disordered" evidence="1">
    <location>
        <begin position="1"/>
        <end position="89"/>
    </location>
</feature>
<reference evidence="2" key="1">
    <citation type="journal article" date="2023" name="G3 (Bethesda)">
        <title>A reference genome for the long-term kleptoplast-retaining sea slug Elysia crispata morphotype clarki.</title>
        <authorList>
            <person name="Eastman K.E."/>
            <person name="Pendleton A.L."/>
            <person name="Shaikh M.A."/>
            <person name="Suttiyut T."/>
            <person name="Ogas R."/>
            <person name="Tomko P."/>
            <person name="Gavelis G."/>
            <person name="Widhalm J.R."/>
            <person name="Wisecaver J.H."/>
        </authorList>
    </citation>
    <scope>NUCLEOTIDE SEQUENCE</scope>
    <source>
        <strain evidence="2">ECLA1</strain>
    </source>
</reference>
<keyword evidence="3" id="KW-1185">Reference proteome</keyword>
<evidence type="ECO:0000313" key="2">
    <source>
        <dbReference type="EMBL" id="KAK3803433.1"/>
    </source>
</evidence>
<feature type="compositionally biased region" description="Polar residues" evidence="1">
    <location>
        <begin position="51"/>
        <end position="69"/>
    </location>
</feature>
<gene>
    <name evidence="2" type="ORF">RRG08_041023</name>
</gene>